<proteinExistence type="predicted"/>
<dbReference type="EMBL" id="CM046389">
    <property type="protein sequence ID" value="KAI8569576.1"/>
    <property type="molecule type" value="Genomic_DNA"/>
</dbReference>
<accession>A0ACC0PVF3</accession>
<reference evidence="1" key="1">
    <citation type="submission" date="2022-02" db="EMBL/GenBank/DDBJ databases">
        <title>Plant Genome Project.</title>
        <authorList>
            <person name="Zhang R.-G."/>
        </authorList>
    </citation>
    <scope>NUCLEOTIDE SEQUENCE</scope>
    <source>
        <strain evidence="1">AT1</strain>
    </source>
</reference>
<dbReference type="Proteomes" id="UP001062846">
    <property type="component" value="Chromosome 2"/>
</dbReference>
<evidence type="ECO:0000313" key="1">
    <source>
        <dbReference type="EMBL" id="KAI8569576.1"/>
    </source>
</evidence>
<organism evidence="1 2">
    <name type="scientific">Rhododendron molle</name>
    <name type="common">Chinese azalea</name>
    <name type="synonym">Azalea mollis</name>
    <dbReference type="NCBI Taxonomy" id="49168"/>
    <lineage>
        <taxon>Eukaryota</taxon>
        <taxon>Viridiplantae</taxon>
        <taxon>Streptophyta</taxon>
        <taxon>Embryophyta</taxon>
        <taxon>Tracheophyta</taxon>
        <taxon>Spermatophyta</taxon>
        <taxon>Magnoliopsida</taxon>
        <taxon>eudicotyledons</taxon>
        <taxon>Gunneridae</taxon>
        <taxon>Pentapetalae</taxon>
        <taxon>asterids</taxon>
        <taxon>Ericales</taxon>
        <taxon>Ericaceae</taxon>
        <taxon>Ericoideae</taxon>
        <taxon>Rhodoreae</taxon>
        <taxon>Rhododendron</taxon>
    </lineage>
</organism>
<keyword evidence="2" id="KW-1185">Reference proteome</keyword>
<comment type="caution">
    <text evidence="1">The sequence shown here is derived from an EMBL/GenBank/DDBJ whole genome shotgun (WGS) entry which is preliminary data.</text>
</comment>
<protein>
    <submittedName>
        <fullName evidence="1">Uncharacterized protein</fullName>
    </submittedName>
</protein>
<name>A0ACC0PVF3_RHOML</name>
<gene>
    <name evidence="1" type="ORF">RHMOL_Rhmol02G0288800</name>
</gene>
<sequence>MAFYFLFFQGKVPFVSSEGIHQLHMFVFVLAVSHVLSCVLTLALGRLKMRRWKAWEKETRTAEYQLSHGFEGGEEDFGRDEILTVSYYFLELNVLMDLSVDFPVLNSVISSTSPSSCVRTGISKGRDNSTLIVSADTSFTPLI</sequence>
<evidence type="ECO:0000313" key="2">
    <source>
        <dbReference type="Proteomes" id="UP001062846"/>
    </source>
</evidence>